<dbReference type="InterPro" id="IPR037185">
    <property type="entry name" value="EmrE-like"/>
</dbReference>
<dbReference type="InterPro" id="IPR000620">
    <property type="entry name" value="EamA_dom"/>
</dbReference>
<gene>
    <name evidence="5" type="ORF">AZF04_04020</name>
</gene>
<protein>
    <recommendedName>
        <fullName evidence="4">EamA domain-containing protein</fullName>
    </recommendedName>
</protein>
<comment type="similarity">
    <text evidence="2">Belongs to the EamA transporter family.</text>
</comment>
<feature type="transmembrane region" description="Helical" evidence="3">
    <location>
        <begin position="139"/>
        <end position="162"/>
    </location>
</feature>
<comment type="subcellular location">
    <subcellularLocation>
        <location evidence="1">Endomembrane system</location>
        <topology evidence="1">Multi-pass membrane protein</topology>
    </subcellularLocation>
</comment>
<dbReference type="Proteomes" id="UP000075806">
    <property type="component" value="Unassembled WGS sequence"/>
</dbReference>
<dbReference type="RefSeq" id="WP_061948305.1">
    <property type="nucleotide sequence ID" value="NZ_LTAO01000012.1"/>
</dbReference>
<keyword evidence="3" id="KW-0812">Transmembrane</keyword>
<evidence type="ECO:0000313" key="6">
    <source>
        <dbReference type="Proteomes" id="UP000075806"/>
    </source>
</evidence>
<sequence>MKKGISLNVASVMIMSLTPLLNKFSLDYFHPLYAALLNCLFAGLFCFIYALIKKEKVIWIMNKKIWMIGLTNAVGLVCLFISLDYLSPVTVGFLGRFYTIFAIILAVLILKEKLKRLDMILILIAILGTFLFVEKGATMDSYLGIAVAIFYTFFFALTNTLVKISLKEVSANMLLFYNNMISILFIFLFMSVTGNLSYISFNVNGMLFIFIGALLSGFLGLILFYEALRYIHFSLANLIRATGPILVAIYSYWFFPVELTFLNILGAVLLLCSIVLISMKPKQLYKKRKASV</sequence>
<dbReference type="PANTHER" id="PTHR22911">
    <property type="entry name" value="ACYL-MALONYL CONDENSING ENZYME-RELATED"/>
    <property type="match status" value="1"/>
</dbReference>
<feature type="domain" description="EamA" evidence="4">
    <location>
        <begin position="3"/>
        <end position="132"/>
    </location>
</feature>
<reference evidence="5" key="1">
    <citation type="submission" date="2016-02" db="EMBL/GenBank/DDBJ databases">
        <title>Genome sequence of Bacillus trypoxylicola KCTC 13244(T).</title>
        <authorList>
            <person name="Jeong H."/>
            <person name="Park S.-H."/>
            <person name="Choi S.-K."/>
        </authorList>
    </citation>
    <scope>NUCLEOTIDE SEQUENCE [LARGE SCALE GENOMIC DNA]</scope>
    <source>
        <strain evidence="5">KCTC 13244</strain>
    </source>
</reference>
<keyword evidence="3" id="KW-1133">Transmembrane helix</keyword>
<feature type="transmembrane region" description="Helical" evidence="3">
    <location>
        <begin position="32"/>
        <end position="52"/>
    </location>
</feature>
<feature type="transmembrane region" description="Helical" evidence="3">
    <location>
        <begin position="7"/>
        <end position="26"/>
    </location>
</feature>
<feature type="domain" description="EamA" evidence="4">
    <location>
        <begin position="143"/>
        <end position="279"/>
    </location>
</feature>
<evidence type="ECO:0000256" key="3">
    <source>
        <dbReference type="SAM" id="Phobius"/>
    </source>
</evidence>
<evidence type="ECO:0000259" key="4">
    <source>
        <dbReference type="Pfam" id="PF00892"/>
    </source>
</evidence>
<evidence type="ECO:0000313" key="5">
    <source>
        <dbReference type="EMBL" id="KYG31949.1"/>
    </source>
</evidence>
<dbReference type="OrthoDB" id="2412798at2"/>
<dbReference type="PANTHER" id="PTHR22911:SF79">
    <property type="entry name" value="MOBA-LIKE NTP TRANSFERASE DOMAIN-CONTAINING PROTEIN"/>
    <property type="match status" value="1"/>
</dbReference>
<evidence type="ECO:0000256" key="2">
    <source>
        <dbReference type="ARBA" id="ARBA00007362"/>
    </source>
</evidence>
<feature type="transmembrane region" description="Helical" evidence="3">
    <location>
        <begin position="237"/>
        <end position="255"/>
    </location>
</feature>
<feature type="transmembrane region" description="Helical" evidence="3">
    <location>
        <begin position="174"/>
        <end position="199"/>
    </location>
</feature>
<dbReference type="SUPFAM" id="SSF103481">
    <property type="entry name" value="Multidrug resistance efflux transporter EmrE"/>
    <property type="match status" value="2"/>
</dbReference>
<dbReference type="STRING" id="519424.AZF04_04020"/>
<feature type="transmembrane region" description="Helical" evidence="3">
    <location>
        <begin position="205"/>
        <end position="225"/>
    </location>
</feature>
<feature type="transmembrane region" description="Helical" evidence="3">
    <location>
        <begin position="64"/>
        <end position="83"/>
    </location>
</feature>
<accession>A0A162E7A5</accession>
<feature type="transmembrane region" description="Helical" evidence="3">
    <location>
        <begin position="261"/>
        <end position="279"/>
    </location>
</feature>
<organism evidence="5 6">
    <name type="scientific">Alkalihalobacillus trypoxylicola</name>
    <dbReference type="NCBI Taxonomy" id="519424"/>
    <lineage>
        <taxon>Bacteria</taxon>
        <taxon>Bacillati</taxon>
        <taxon>Bacillota</taxon>
        <taxon>Bacilli</taxon>
        <taxon>Bacillales</taxon>
        <taxon>Bacillaceae</taxon>
        <taxon>Alkalihalobacillus</taxon>
    </lineage>
</organism>
<dbReference type="AlphaFoldDB" id="A0A162E7A5"/>
<proteinExistence type="inferred from homology"/>
<keyword evidence="6" id="KW-1185">Reference proteome</keyword>
<comment type="caution">
    <text evidence="5">The sequence shown here is derived from an EMBL/GenBank/DDBJ whole genome shotgun (WGS) entry which is preliminary data.</text>
</comment>
<feature type="transmembrane region" description="Helical" evidence="3">
    <location>
        <begin position="117"/>
        <end position="133"/>
    </location>
</feature>
<evidence type="ECO:0000256" key="1">
    <source>
        <dbReference type="ARBA" id="ARBA00004127"/>
    </source>
</evidence>
<keyword evidence="3" id="KW-0472">Membrane</keyword>
<feature type="transmembrane region" description="Helical" evidence="3">
    <location>
        <begin position="89"/>
        <end position="110"/>
    </location>
</feature>
<dbReference type="GO" id="GO:0016020">
    <property type="term" value="C:membrane"/>
    <property type="evidence" value="ECO:0007669"/>
    <property type="project" value="InterPro"/>
</dbReference>
<name>A0A162E7A5_9BACI</name>
<dbReference type="Pfam" id="PF00892">
    <property type="entry name" value="EamA"/>
    <property type="match status" value="2"/>
</dbReference>
<dbReference type="EMBL" id="LTAO01000012">
    <property type="protein sequence ID" value="KYG31949.1"/>
    <property type="molecule type" value="Genomic_DNA"/>
</dbReference>